<reference evidence="1" key="1">
    <citation type="submission" date="2020-09" db="EMBL/GenBank/DDBJ databases">
        <title>New species isolated from human feces.</title>
        <authorList>
            <person name="Kitahara M."/>
            <person name="Shigeno Y."/>
            <person name="Shime M."/>
            <person name="Matsumoto Y."/>
            <person name="Nakamura S."/>
            <person name="Motooka D."/>
            <person name="Fukuoka S."/>
            <person name="Nishikawa H."/>
            <person name="Benno Y."/>
        </authorList>
    </citation>
    <scope>NUCLEOTIDE SEQUENCE</scope>
    <source>
        <strain evidence="1">MM59</strain>
    </source>
</reference>
<dbReference type="KEGG" id="pfaa:MM59RIKEN_05730"/>
<sequence>MDYYFNFKEKAAKYSNAIGLLKQHNIPEAWPPKMEDSYSWEDACLDEGSMLARDDVIHFAGYCFLSNNWLRPLASWIGTRKCLEIMGGSGALSKGLQNFGVDIRCTDDFSWSEQHKWWYEHPWTSVEQIGAVEAIQKYGKEVELVLCSWPYTDDACYHSLMSMREINPTAMMIYIGEGAGGCTVDEKFFETAIVVPDSEFQNAVREYRSAYCIHDRLVLIK</sequence>
<organism evidence="1 2">
    <name type="scientific">Pusillibacter faecalis</name>
    <dbReference type="NCBI Taxonomy" id="2714358"/>
    <lineage>
        <taxon>Bacteria</taxon>
        <taxon>Bacillati</taxon>
        <taxon>Bacillota</taxon>
        <taxon>Clostridia</taxon>
        <taxon>Eubacteriales</taxon>
        <taxon>Oscillospiraceae</taxon>
        <taxon>Pusillibacter</taxon>
    </lineage>
</organism>
<proteinExistence type="predicted"/>
<evidence type="ECO:0008006" key="3">
    <source>
        <dbReference type="Google" id="ProtNLM"/>
    </source>
</evidence>
<evidence type="ECO:0000313" key="1">
    <source>
        <dbReference type="EMBL" id="BCK83254.1"/>
    </source>
</evidence>
<gene>
    <name evidence="1" type="ORF">MM59RIKEN_05730</name>
</gene>
<dbReference type="RefSeq" id="WP_055179558.1">
    <property type="nucleotide sequence ID" value="NZ_AP023420.1"/>
</dbReference>
<dbReference type="AlphaFoldDB" id="A0A810Q5J2"/>
<dbReference type="Proteomes" id="UP000679848">
    <property type="component" value="Chromosome"/>
</dbReference>
<name>A0A810Q5J2_9FIRM</name>
<evidence type="ECO:0000313" key="2">
    <source>
        <dbReference type="Proteomes" id="UP000679848"/>
    </source>
</evidence>
<keyword evidence="2" id="KW-1185">Reference proteome</keyword>
<accession>A0A810Q5J2</accession>
<protein>
    <recommendedName>
        <fullName evidence="3">SAM-dependent methyltransferase</fullName>
    </recommendedName>
</protein>
<dbReference type="EMBL" id="AP023420">
    <property type="protein sequence ID" value="BCK83254.1"/>
    <property type="molecule type" value="Genomic_DNA"/>
</dbReference>